<evidence type="ECO:0000256" key="1">
    <source>
        <dbReference type="SAM" id="MobiDB-lite"/>
    </source>
</evidence>
<feature type="compositionally biased region" description="Basic and acidic residues" evidence="1">
    <location>
        <begin position="364"/>
        <end position="373"/>
    </location>
</feature>
<feature type="compositionally biased region" description="Low complexity" evidence="1">
    <location>
        <begin position="374"/>
        <end position="388"/>
    </location>
</feature>
<dbReference type="EMBL" id="JACSQJ010000007">
    <property type="protein sequence ID" value="MBD7988801.1"/>
    <property type="molecule type" value="Genomic_DNA"/>
</dbReference>
<feature type="region of interest" description="Disordered" evidence="1">
    <location>
        <begin position="354"/>
        <end position="388"/>
    </location>
</feature>
<dbReference type="SUPFAM" id="SSF52096">
    <property type="entry name" value="ClpP/crotonase"/>
    <property type="match status" value="1"/>
</dbReference>
<proteinExistence type="predicted"/>
<dbReference type="Proteomes" id="UP000647183">
    <property type="component" value="Unassembled WGS sequence"/>
</dbReference>
<comment type="caution">
    <text evidence="3">The sequence shown here is derived from an EMBL/GenBank/DDBJ whole genome shotgun (WGS) entry which is preliminary data.</text>
</comment>
<evidence type="ECO:0008006" key="5">
    <source>
        <dbReference type="Google" id="ProtNLM"/>
    </source>
</evidence>
<feature type="chain" id="PRO_5046187049" description="Peptidase S49 domain-containing protein" evidence="2">
    <location>
        <begin position="27"/>
        <end position="388"/>
    </location>
</feature>
<feature type="signal peptide" evidence="2">
    <location>
        <begin position="1"/>
        <end position="26"/>
    </location>
</feature>
<dbReference type="InterPro" id="IPR029045">
    <property type="entry name" value="ClpP/crotonase-like_dom_sf"/>
</dbReference>
<reference evidence="3 4" key="1">
    <citation type="submission" date="2020-08" db="EMBL/GenBank/DDBJ databases">
        <title>A Genomic Blueprint of the Chicken Gut Microbiome.</title>
        <authorList>
            <person name="Gilroy R."/>
            <person name="Ravi A."/>
            <person name="Getino M."/>
            <person name="Pursley I."/>
            <person name="Horton D.L."/>
            <person name="Alikhan N.-F."/>
            <person name="Baker D."/>
            <person name="Gharbi K."/>
            <person name="Hall N."/>
            <person name="Watson M."/>
            <person name="Adriaenssens E.M."/>
            <person name="Foster-Nyarko E."/>
            <person name="Jarju S."/>
            <person name="Secka A."/>
            <person name="Antonio M."/>
            <person name="Oren A."/>
            <person name="Chaudhuri R."/>
            <person name="La Ragione R.M."/>
            <person name="Hildebrand F."/>
            <person name="Pallen M.J."/>
        </authorList>
    </citation>
    <scope>NUCLEOTIDE SEQUENCE [LARGE SCALE GENOMIC DNA]</scope>
    <source>
        <strain evidence="3 4">Sa2BVA3</strain>
    </source>
</reference>
<keyword evidence="4" id="KW-1185">Reference proteome</keyword>
<dbReference type="Gene3D" id="3.90.226.10">
    <property type="entry name" value="2-enoyl-CoA Hydratase, Chain A, domain 1"/>
    <property type="match status" value="1"/>
</dbReference>
<evidence type="ECO:0000313" key="3">
    <source>
        <dbReference type="EMBL" id="MBD7988801.1"/>
    </source>
</evidence>
<dbReference type="PROSITE" id="PS51257">
    <property type="entry name" value="PROKAR_LIPOPROTEIN"/>
    <property type="match status" value="1"/>
</dbReference>
<evidence type="ECO:0000313" key="4">
    <source>
        <dbReference type="Proteomes" id="UP000647183"/>
    </source>
</evidence>
<evidence type="ECO:0000256" key="2">
    <source>
        <dbReference type="SAM" id="SignalP"/>
    </source>
</evidence>
<gene>
    <name evidence="3" type="ORF">H9645_12255</name>
</gene>
<name>A0ABR8UL95_9GAMM</name>
<protein>
    <recommendedName>
        <fullName evidence="5">Peptidase S49 domain-containing protein</fullName>
    </recommendedName>
</protein>
<accession>A0ABR8UL95</accession>
<organism evidence="3 4">
    <name type="scientific">Luteimonas colneyensis</name>
    <dbReference type="NCBI Taxonomy" id="2762230"/>
    <lineage>
        <taxon>Bacteria</taxon>
        <taxon>Pseudomonadati</taxon>
        <taxon>Pseudomonadota</taxon>
        <taxon>Gammaproteobacteria</taxon>
        <taxon>Lysobacterales</taxon>
        <taxon>Lysobacteraceae</taxon>
        <taxon>Luteimonas</taxon>
    </lineage>
</organism>
<sequence>MSLPRPSMPPFLRALALCALVAGCSAQPQPPPEPEAEAVTEANGAGEFISAPVETVPKPYDVRTGTDWPEAALADGSAAISCELDYASAGDGEALTSLAFLNVADALKPCQEVGLVRLRYQGKINAGFTALVERVAAIADRMEIGKRVLDIDSTGGQVEDAIKAGDAIGASGWTIWVRDGASCHSACVLILGAGDVRMISGPVGIHRIIRMSSTATSRAQLNEELQAVYGRVKEYLARNGVAVAVADMMMAVPNRNLRLLTAEELLEYGLDGTNPAQDDLDRLQLMRKCGEDFVRRRDSFQRNFDRQCKAPERELEELNECGLALREEYGFPDATCPDDSPMSEFDAVRSAFFQRSAPVPAEPADERRGHESASAEAAAARSGSSGSP</sequence>
<keyword evidence="2" id="KW-0732">Signal</keyword>